<dbReference type="AlphaFoldDB" id="A0A512AYJ8"/>
<comment type="caution">
    <text evidence="1">The sequence shown here is derived from an EMBL/GenBank/DDBJ whole genome shotgun (WGS) entry which is preliminary data.</text>
</comment>
<sequence>MKVRILANTLRFRLRQPEVQQFQQQGKVTETTAFGPDPAQQLHFCLEVTSGPELTVCYQSNTATIGVPRHLAEEWTGTALVGLEGKVDTGKGQVIEVLVEKDFVCLDRPEEENSGAYPNPKGVC</sequence>
<dbReference type="EMBL" id="BJYS01000017">
    <property type="protein sequence ID" value="GEO04802.1"/>
    <property type="molecule type" value="Genomic_DNA"/>
</dbReference>
<evidence type="ECO:0000313" key="2">
    <source>
        <dbReference type="Proteomes" id="UP000321532"/>
    </source>
</evidence>
<dbReference type="Pfam" id="PF22668">
    <property type="entry name" value="DUF7009"/>
    <property type="match status" value="1"/>
</dbReference>
<organism evidence="1 2">
    <name type="scientific">Adhaeribacter aerolatus</name>
    <dbReference type="NCBI Taxonomy" id="670289"/>
    <lineage>
        <taxon>Bacteria</taxon>
        <taxon>Pseudomonadati</taxon>
        <taxon>Bacteroidota</taxon>
        <taxon>Cytophagia</taxon>
        <taxon>Cytophagales</taxon>
        <taxon>Hymenobacteraceae</taxon>
        <taxon>Adhaeribacter</taxon>
    </lineage>
</organism>
<keyword evidence="2" id="KW-1185">Reference proteome</keyword>
<protein>
    <submittedName>
        <fullName evidence="1">Uncharacterized protein</fullName>
    </submittedName>
</protein>
<gene>
    <name evidence="1" type="ORF">AAE02nite_24660</name>
</gene>
<dbReference type="RefSeq" id="WP_146898062.1">
    <property type="nucleotide sequence ID" value="NZ_BJYS01000017.1"/>
</dbReference>
<name>A0A512AYJ8_9BACT</name>
<dbReference type="OrthoDB" id="7060517at2"/>
<accession>A0A512AYJ8</accession>
<reference evidence="1 2" key="1">
    <citation type="submission" date="2019-07" db="EMBL/GenBank/DDBJ databases">
        <title>Whole genome shotgun sequence of Adhaeribacter aerolatus NBRC 106133.</title>
        <authorList>
            <person name="Hosoyama A."/>
            <person name="Uohara A."/>
            <person name="Ohji S."/>
            <person name="Ichikawa N."/>
        </authorList>
    </citation>
    <scope>NUCLEOTIDE SEQUENCE [LARGE SCALE GENOMIC DNA]</scope>
    <source>
        <strain evidence="1 2">NBRC 106133</strain>
    </source>
</reference>
<dbReference type="InterPro" id="IPR053825">
    <property type="entry name" value="DUF7009"/>
</dbReference>
<proteinExistence type="predicted"/>
<evidence type="ECO:0000313" key="1">
    <source>
        <dbReference type="EMBL" id="GEO04802.1"/>
    </source>
</evidence>
<dbReference type="Proteomes" id="UP000321532">
    <property type="component" value="Unassembled WGS sequence"/>
</dbReference>